<dbReference type="EMBL" id="QFFM01000012">
    <property type="protein sequence ID" value="PWG65598.1"/>
    <property type="molecule type" value="Genomic_DNA"/>
</dbReference>
<dbReference type="Gene3D" id="1.10.260.40">
    <property type="entry name" value="lambda repressor-like DNA-binding domains"/>
    <property type="match status" value="1"/>
</dbReference>
<keyword evidence="2" id="KW-1185">Reference proteome</keyword>
<protein>
    <submittedName>
        <fullName evidence="1">Uncharacterized protein</fullName>
    </submittedName>
</protein>
<reference evidence="1 2" key="1">
    <citation type="journal article" date="2018" name="Int. J. Syst. Evol. Microbiol.">
        <title>Bifidobacterium callitrichidarum sp. nov. from the faeces of the emperor tamarin (Saguinus imperator).</title>
        <authorList>
            <person name="Modesto M."/>
            <person name="Michelini S."/>
            <person name="Sansosti M.C."/>
            <person name="De Filippo C."/>
            <person name="Cavalieri D."/>
            <person name="Qvirist L."/>
            <person name="Andlid T."/>
            <person name="Spiezio C."/>
            <person name="Sandri C."/>
            <person name="Pascarelli S."/>
            <person name="Sgorbati B."/>
            <person name="Mattarelli P."/>
        </authorList>
    </citation>
    <scope>NUCLEOTIDE SEQUENCE [LARGE SCALE GENOMIC DNA]</scope>
    <source>
        <strain evidence="1 2">TRI 5</strain>
    </source>
</reference>
<dbReference type="Proteomes" id="UP000245876">
    <property type="component" value="Unassembled WGS sequence"/>
</dbReference>
<evidence type="ECO:0000313" key="1">
    <source>
        <dbReference type="EMBL" id="PWG65598.1"/>
    </source>
</evidence>
<gene>
    <name evidence="1" type="ORF">DF196_06600</name>
</gene>
<proteinExistence type="predicted"/>
<dbReference type="GO" id="GO:0003677">
    <property type="term" value="F:DNA binding"/>
    <property type="evidence" value="ECO:0007669"/>
    <property type="project" value="InterPro"/>
</dbReference>
<dbReference type="InterPro" id="IPR010982">
    <property type="entry name" value="Lambda_DNA-bd_dom_sf"/>
</dbReference>
<comment type="caution">
    <text evidence="1">The sequence shown here is derived from an EMBL/GenBank/DDBJ whole genome shotgun (WGS) entry which is preliminary data.</text>
</comment>
<accession>A0A2U2N905</accession>
<name>A0A2U2N905_9BIFI</name>
<organism evidence="1 2">
    <name type="scientific">Bifidobacterium callitrichidarum</name>
    <dbReference type="NCBI Taxonomy" id="2052941"/>
    <lineage>
        <taxon>Bacteria</taxon>
        <taxon>Bacillati</taxon>
        <taxon>Actinomycetota</taxon>
        <taxon>Actinomycetes</taxon>
        <taxon>Bifidobacteriales</taxon>
        <taxon>Bifidobacteriaceae</taxon>
        <taxon>Bifidobacterium</taxon>
    </lineage>
</organism>
<dbReference type="AlphaFoldDB" id="A0A2U2N905"/>
<sequence>MRDLEHFMEMDFTEAGFDELDAGTALVGEEVELIRKLSACRKHNAEATGKPEQYTIEAVAKRMAVTPGEVQDIEEGVTDIADTLFDYARAVGLNVHIVVRSAVDGAVID</sequence>
<evidence type="ECO:0000313" key="2">
    <source>
        <dbReference type="Proteomes" id="UP000245876"/>
    </source>
</evidence>